<protein>
    <submittedName>
        <fullName evidence="1">Uncharacterized protein</fullName>
    </submittedName>
</protein>
<dbReference type="AlphaFoldDB" id="A0A2S4A138"/>
<sequence>MTAHGNARDYADGFVYFQSSIRRPTEIDETMARLRDLLLLRTAVSELLREEVGLLSYEPSPATDAVLAQLLQDVSEADTEMHQNLTVQLTSAPDGGDGE</sequence>
<accession>A0A2S4A138</accession>
<gene>
    <name evidence="1" type="ORF">CVS27_00850</name>
</gene>
<dbReference type="EMBL" id="PPXC01000001">
    <property type="protein sequence ID" value="POH75193.1"/>
    <property type="molecule type" value="Genomic_DNA"/>
</dbReference>
<evidence type="ECO:0000313" key="1">
    <source>
        <dbReference type="EMBL" id="POH75193.1"/>
    </source>
</evidence>
<organism evidence="1 2">
    <name type="scientific">Arthrobacter glacialis</name>
    <dbReference type="NCBI Taxonomy" id="1664"/>
    <lineage>
        <taxon>Bacteria</taxon>
        <taxon>Bacillati</taxon>
        <taxon>Actinomycetota</taxon>
        <taxon>Actinomycetes</taxon>
        <taxon>Micrococcales</taxon>
        <taxon>Micrococcaceae</taxon>
        <taxon>Arthrobacter</taxon>
    </lineage>
</organism>
<reference evidence="1 2" key="1">
    <citation type="submission" date="2018-01" db="EMBL/GenBank/DDBJ databases">
        <title>Arthrobacter sp. nov., from glaciers in China.</title>
        <authorList>
            <person name="Liu Q."/>
            <person name="Xin Y.-H."/>
        </authorList>
    </citation>
    <scope>NUCLEOTIDE SEQUENCE [LARGE SCALE GENOMIC DNA]</scope>
    <source>
        <strain evidence="1 2">HLT2-12-2</strain>
    </source>
</reference>
<dbReference type="Proteomes" id="UP000237061">
    <property type="component" value="Unassembled WGS sequence"/>
</dbReference>
<dbReference type="RefSeq" id="WP_103463851.1">
    <property type="nucleotide sequence ID" value="NZ_PPXC01000001.1"/>
</dbReference>
<comment type="caution">
    <text evidence="1">The sequence shown here is derived from an EMBL/GenBank/DDBJ whole genome shotgun (WGS) entry which is preliminary data.</text>
</comment>
<keyword evidence="2" id="KW-1185">Reference proteome</keyword>
<proteinExistence type="predicted"/>
<name>A0A2S4A138_ARTGL</name>
<evidence type="ECO:0000313" key="2">
    <source>
        <dbReference type="Proteomes" id="UP000237061"/>
    </source>
</evidence>